<keyword evidence="3" id="KW-1185">Reference proteome</keyword>
<dbReference type="Proteomes" id="UP000000305">
    <property type="component" value="Unassembled WGS sequence"/>
</dbReference>
<name>E9HCH7_DAPPU</name>
<reference evidence="2 3" key="1">
    <citation type="journal article" date="2011" name="Science">
        <title>The ecoresponsive genome of Daphnia pulex.</title>
        <authorList>
            <person name="Colbourne J.K."/>
            <person name="Pfrender M.E."/>
            <person name="Gilbert D."/>
            <person name="Thomas W.K."/>
            <person name="Tucker A."/>
            <person name="Oakley T.H."/>
            <person name="Tokishita S."/>
            <person name="Aerts A."/>
            <person name="Arnold G.J."/>
            <person name="Basu M.K."/>
            <person name="Bauer D.J."/>
            <person name="Caceres C.E."/>
            <person name="Carmel L."/>
            <person name="Casola C."/>
            <person name="Choi J.H."/>
            <person name="Detter J.C."/>
            <person name="Dong Q."/>
            <person name="Dusheyko S."/>
            <person name="Eads B.D."/>
            <person name="Frohlich T."/>
            <person name="Geiler-Samerotte K.A."/>
            <person name="Gerlach D."/>
            <person name="Hatcher P."/>
            <person name="Jogdeo S."/>
            <person name="Krijgsveld J."/>
            <person name="Kriventseva E.V."/>
            <person name="Kultz D."/>
            <person name="Laforsch C."/>
            <person name="Lindquist E."/>
            <person name="Lopez J."/>
            <person name="Manak J.R."/>
            <person name="Muller J."/>
            <person name="Pangilinan J."/>
            <person name="Patwardhan R.P."/>
            <person name="Pitluck S."/>
            <person name="Pritham E.J."/>
            <person name="Rechtsteiner A."/>
            <person name="Rho M."/>
            <person name="Rogozin I.B."/>
            <person name="Sakarya O."/>
            <person name="Salamov A."/>
            <person name="Schaack S."/>
            <person name="Shapiro H."/>
            <person name="Shiga Y."/>
            <person name="Skalitzky C."/>
            <person name="Smith Z."/>
            <person name="Souvorov A."/>
            <person name="Sung W."/>
            <person name="Tang Z."/>
            <person name="Tsuchiya D."/>
            <person name="Tu H."/>
            <person name="Vos H."/>
            <person name="Wang M."/>
            <person name="Wolf Y.I."/>
            <person name="Yamagata H."/>
            <person name="Yamada T."/>
            <person name="Ye Y."/>
            <person name="Shaw J.R."/>
            <person name="Andrews J."/>
            <person name="Crease T.J."/>
            <person name="Tang H."/>
            <person name="Lucas S.M."/>
            <person name="Robertson H.M."/>
            <person name="Bork P."/>
            <person name="Koonin E.V."/>
            <person name="Zdobnov E.M."/>
            <person name="Grigoriev I.V."/>
            <person name="Lynch M."/>
            <person name="Boore J.L."/>
        </authorList>
    </citation>
    <scope>NUCLEOTIDE SEQUENCE [LARGE SCALE GENOMIC DNA]</scope>
</reference>
<accession>E9HCH7</accession>
<evidence type="ECO:0000256" key="1">
    <source>
        <dbReference type="SAM" id="MobiDB-lite"/>
    </source>
</evidence>
<dbReference type="EMBL" id="GL732620">
    <property type="protein sequence ID" value="EFX70531.1"/>
    <property type="molecule type" value="Genomic_DNA"/>
</dbReference>
<dbReference type="AlphaFoldDB" id="E9HCH7"/>
<dbReference type="OrthoDB" id="6390077at2759"/>
<feature type="compositionally biased region" description="Basic and acidic residues" evidence="1">
    <location>
        <begin position="276"/>
        <end position="288"/>
    </location>
</feature>
<organism evidence="2 3">
    <name type="scientific">Daphnia pulex</name>
    <name type="common">Water flea</name>
    <dbReference type="NCBI Taxonomy" id="6669"/>
    <lineage>
        <taxon>Eukaryota</taxon>
        <taxon>Metazoa</taxon>
        <taxon>Ecdysozoa</taxon>
        <taxon>Arthropoda</taxon>
        <taxon>Crustacea</taxon>
        <taxon>Branchiopoda</taxon>
        <taxon>Diplostraca</taxon>
        <taxon>Cladocera</taxon>
        <taxon>Anomopoda</taxon>
        <taxon>Daphniidae</taxon>
        <taxon>Daphnia</taxon>
    </lineage>
</organism>
<sequence>MYTDSEIESILIAAGYSCRHRKRPIKDLGLQYQSKIRRKANHFMEIWESNGIFEPTTDEYCDEDRTIQTENDLGFNDIQSHRKPTLSLLALLQHFAVYTNQNHSDLTYLLMLLKFYEPEANYSMLPNTGKELVKIDGLDWQPNETETSRKLPLASPVGDGKYLHFGLESALSGTSPGIVYRDADLFQFVNVYVDDPHLLPKTIEKRIEAFDPLFTANLAQKRLLSENRGPVLEHDLPHYEVDVFIDESKPFRAKDAASVTPILGRIHSIRPNSESNEEKRENERFPNS</sequence>
<evidence type="ECO:0000313" key="2">
    <source>
        <dbReference type="EMBL" id="EFX70531.1"/>
    </source>
</evidence>
<evidence type="ECO:0000313" key="3">
    <source>
        <dbReference type="Proteomes" id="UP000000305"/>
    </source>
</evidence>
<feature type="region of interest" description="Disordered" evidence="1">
    <location>
        <begin position="267"/>
        <end position="288"/>
    </location>
</feature>
<dbReference type="HOGENOM" id="CLU_967288_0_0_1"/>
<dbReference type="KEGG" id="dpx:DAPPUDRAFT_112645"/>
<protein>
    <submittedName>
        <fullName evidence="2">Uncharacterized protein</fullName>
    </submittedName>
</protein>
<proteinExistence type="predicted"/>
<gene>
    <name evidence="2" type="ORF">DAPPUDRAFT_112645</name>
</gene>
<dbReference type="InParanoid" id="E9HCH7"/>
<dbReference type="PhylomeDB" id="E9HCH7"/>